<dbReference type="InterPro" id="IPR019262">
    <property type="entry name" value="DUF2272"/>
</dbReference>
<dbReference type="InterPro" id="IPR014545">
    <property type="entry name" value="UCP028415"/>
</dbReference>
<evidence type="ECO:0000259" key="2">
    <source>
        <dbReference type="Pfam" id="PF10030"/>
    </source>
</evidence>
<name>A0ABU1VM86_9GAMM</name>
<evidence type="ECO:0000256" key="1">
    <source>
        <dbReference type="SAM" id="SignalP"/>
    </source>
</evidence>
<feature type="chain" id="PRO_5045252795" description="DUF2272 domain-containing protein" evidence="1">
    <location>
        <begin position="21"/>
        <end position="338"/>
    </location>
</feature>
<accession>A0ABU1VM86</accession>
<dbReference type="Pfam" id="PF10030">
    <property type="entry name" value="DUF2272"/>
    <property type="match status" value="1"/>
</dbReference>
<sequence length="338" mass="36218">MSASLILLACSALIPARASATQICSQIPQSPPSYATRIALLACTENALWYAPFIDVQGRLASLTVSETERVRLHDGTTPAWQRVAEYWKGSGLLSQMSNFAGATDCSYGGYGVLQSASCRAFLSDTPWSAVFVSYVMNRAGLPGFRSSASHIDFIRDAYRTPALSPYVFDDPDTTAPAAGDLLCFARGRNTIGPQGLRDFLGNGSGEGLNMHCDIVVAANPGGDGKVYLVGGNVLQGVTMRVLPLNRNGAIFNLPRRLGVPGDCQPGNEGFCSFNRQDWVALLKLKPLPAPQGMLPLPGIRPQQCCTLCPLPMPENMKRCPVLQRPVDAPPAPADHPR</sequence>
<organism evidence="3 4">
    <name type="scientific">Agrilutibacter niabensis</name>
    <dbReference type="NCBI Taxonomy" id="380628"/>
    <lineage>
        <taxon>Bacteria</taxon>
        <taxon>Pseudomonadati</taxon>
        <taxon>Pseudomonadota</taxon>
        <taxon>Gammaproteobacteria</taxon>
        <taxon>Lysobacterales</taxon>
        <taxon>Lysobacteraceae</taxon>
        <taxon>Agrilutibacter</taxon>
    </lineage>
</organism>
<dbReference type="EMBL" id="JAVDVW010000001">
    <property type="protein sequence ID" value="MDR7098587.1"/>
    <property type="molecule type" value="Genomic_DNA"/>
</dbReference>
<comment type="caution">
    <text evidence="3">The sequence shown here is derived from an EMBL/GenBank/DDBJ whole genome shotgun (WGS) entry which is preliminary data.</text>
</comment>
<keyword evidence="4" id="KW-1185">Reference proteome</keyword>
<keyword evidence="1" id="KW-0732">Signal</keyword>
<dbReference type="PIRSF" id="PIRSF028415">
    <property type="entry name" value="UCP028415"/>
    <property type="match status" value="1"/>
</dbReference>
<evidence type="ECO:0000313" key="3">
    <source>
        <dbReference type="EMBL" id="MDR7098587.1"/>
    </source>
</evidence>
<reference evidence="3 4" key="1">
    <citation type="submission" date="2023-07" db="EMBL/GenBank/DDBJ databases">
        <title>Sorghum-associated microbial communities from plants grown in Nebraska, USA.</title>
        <authorList>
            <person name="Schachtman D."/>
        </authorList>
    </citation>
    <scope>NUCLEOTIDE SEQUENCE [LARGE SCALE GENOMIC DNA]</scope>
    <source>
        <strain evidence="3 4">BE187</strain>
    </source>
</reference>
<feature type="domain" description="DUF2272" evidence="2">
    <location>
        <begin position="78"/>
        <end position="285"/>
    </location>
</feature>
<evidence type="ECO:0000313" key="4">
    <source>
        <dbReference type="Proteomes" id="UP001267878"/>
    </source>
</evidence>
<dbReference type="Proteomes" id="UP001267878">
    <property type="component" value="Unassembled WGS sequence"/>
</dbReference>
<gene>
    <name evidence="3" type="ORF">J2X04_000934</name>
</gene>
<protein>
    <recommendedName>
        <fullName evidence="2">DUF2272 domain-containing protein</fullName>
    </recommendedName>
</protein>
<proteinExistence type="predicted"/>
<feature type="signal peptide" evidence="1">
    <location>
        <begin position="1"/>
        <end position="20"/>
    </location>
</feature>